<evidence type="ECO:0000313" key="2">
    <source>
        <dbReference type="Proteomes" id="UP000789920"/>
    </source>
</evidence>
<gene>
    <name evidence="1" type="ORF">RPERSI_LOCUS36106</name>
</gene>
<proteinExistence type="predicted"/>
<dbReference type="Proteomes" id="UP000789920">
    <property type="component" value="Unassembled WGS sequence"/>
</dbReference>
<protein>
    <submittedName>
        <fullName evidence="1">34829_t:CDS:1</fullName>
    </submittedName>
</protein>
<organism evidence="1 2">
    <name type="scientific">Racocetra persica</name>
    <dbReference type="NCBI Taxonomy" id="160502"/>
    <lineage>
        <taxon>Eukaryota</taxon>
        <taxon>Fungi</taxon>
        <taxon>Fungi incertae sedis</taxon>
        <taxon>Mucoromycota</taxon>
        <taxon>Glomeromycotina</taxon>
        <taxon>Glomeromycetes</taxon>
        <taxon>Diversisporales</taxon>
        <taxon>Gigasporaceae</taxon>
        <taxon>Racocetra</taxon>
    </lineage>
</organism>
<comment type="caution">
    <text evidence="1">The sequence shown here is derived from an EMBL/GenBank/DDBJ whole genome shotgun (WGS) entry which is preliminary data.</text>
</comment>
<sequence length="144" mass="16345">LMKDGFKSEISLVIKEITSLISNANYLASQINNVQHWGGKIDVDKMRPLNEEYKAPRIDPSELKEPYTSKDNVRGSEKTIRKKIFRGIEVACKKVQFFEDSNSDLDQAKNKKQQMELAALLKLGCCPFIIKFYGISSVDNSQVV</sequence>
<feature type="non-terminal residue" evidence="1">
    <location>
        <position position="1"/>
    </location>
</feature>
<feature type="non-terminal residue" evidence="1">
    <location>
        <position position="144"/>
    </location>
</feature>
<evidence type="ECO:0000313" key="1">
    <source>
        <dbReference type="EMBL" id="CAG8850459.1"/>
    </source>
</evidence>
<reference evidence="1" key="1">
    <citation type="submission" date="2021-06" db="EMBL/GenBank/DDBJ databases">
        <authorList>
            <person name="Kallberg Y."/>
            <person name="Tangrot J."/>
            <person name="Rosling A."/>
        </authorList>
    </citation>
    <scope>NUCLEOTIDE SEQUENCE</scope>
    <source>
        <strain evidence="1">MA461A</strain>
    </source>
</reference>
<name>A0ACA9SWC6_9GLOM</name>
<dbReference type="EMBL" id="CAJVQC010170888">
    <property type="protein sequence ID" value="CAG8850459.1"/>
    <property type="molecule type" value="Genomic_DNA"/>
</dbReference>
<accession>A0ACA9SWC6</accession>
<keyword evidence="2" id="KW-1185">Reference proteome</keyword>